<comment type="caution">
    <text evidence="3">The sequence shown here is derived from an EMBL/GenBank/DDBJ whole genome shotgun (WGS) entry which is preliminary data.</text>
</comment>
<feature type="chain" id="PRO_5020846421" description="Minor glycoprotein" evidence="2">
    <location>
        <begin position="17"/>
        <end position="197"/>
    </location>
</feature>
<keyword evidence="1" id="KW-0472">Membrane</keyword>
<dbReference type="Proteomes" id="UP000298663">
    <property type="component" value="Unassembled WGS sequence"/>
</dbReference>
<keyword evidence="1" id="KW-1133">Transmembrane helix</keyword>
<sequence>MLRFVLFSALLGFTHACTCQWDEPKTSFCKADFVGILNLIFKQHDGGNDFIYQANVLRMFKVNLMCFPDNVTSLADPDFPNTTVALRTFDQGTTVDCQIFQTASITSLLHHACFCLGLKRHNYNTDYSIFYCGQVQAKPWNLVSSSIKSALEATNLVISRMLLAATMPSWSTLVLLSYLYISAIKFVFDKSIFRENR</sequence>
<dbReference type="Gene3D" id="2.40.50.120">
    <property type="match status" value="1"/>
</dbReference>
<proteinExistence type="predicted"/>
<dbReference type="EMBL" id="AZBU02000011">
    <property type="protein sequence ID" value="TKR60523.1"/>
    <property type="molecule type" value="Genomic_DNA"/>
</dbReference>
<dbReference type="SUPFAM" id="SSF50242">
    <property type="entry name" value="TIMP-like"/>
    <property type="match status" value="1"/>
</dbReference>
<organism evidence="3 4">
    <name type="scientific">Steinernema carpocapsae</name>
    <name type="common">Entomopathogenic nematode</name>
    <dbReference type="NCBI Taxonomy" id="34508"/>
    <lineage>
        <taxon>Eukaryota</taxon>
        <taxon>Metazoa</taxon>
        <taxon>Ecdysozoa</taxon>
        <taxon>Nematoda</taxon>
        <taxon>Chromadorea</taxon>
        <taxon>Rhabditida</taxon>
        <taxon>Tylenchina</taxon>
        <taxon>Panagrolaimomorpha</taxon>
        <taxon>Strongyloidoidea</taxon>
        <taxon>Steinernematidae</taxon>
        <taxon>Steinernema</taxon>
    </lineage>
</organism>
<evidence type="ECO:0000313" key="4">
    <source>
        <dbReference type="Proteomes" id="UP000298663"/>
    </source>
</evidence>
<name>A0A4U5LWG4_STECR</name>
<evidence type="ECO:0008006" key="5">
    <source>
        <dbReference type="Google" id="ProtNLM"/>
    </source>
</evidence>
<keyword evidence="2" id="KW-0732">Signal</keyword>
<accession>A0A4U5LWG4</accession>
<dbReference type="AlphaFoldDB" id="A0A4U5LWG4"/>
<evidence type="ECO:0000256" key="1">
    <source>
        <dbReference type="SAM" id="Phobius"/>
    </source>
</evidence>
<reference evidence="3 4" key="2">
    <citation type="journal article" date="2019" name="G3 (Bethesda)">
        <title>Hybrid Assembly of the Genome of the Entomopathogenic Nematode Steinernema carpocapsae Identifies the X-Chromosome.</title>
        <authorList>
            <person name="Serra L."/>
            <person name="Macchietto M."/>
            <person name="Macias-Munoz A."/>
            <person name="McGill C.J."/>
            <person name="Rodriguez I.M."/>
            <person name="Rodriguez B."/>
            <person name="Murad R."/>
            <person name="Mortazavi A."/>
        </authorList>
    </citation>
    <scope>NUCLEOTIDE SEQUENCE [LARGE SCALE GENOMIC DNA]</scope>
    <source>
        <strain evidence="3 4">ALL</strain>
    </source>
</reference>
<reference evidence="3 4" key="1">
    <citation type="journal article" date="2015" name="Genome Biol.">
        <title>Comparative genomics of Steinernema reveals deeply conserved gene regulatory networks.</title>
        <authorList>
            <person name="Dillman A.R."/>
            <person name="Macchietto M."/>
            <person name="Porter C.F."/>
            <person name="Rogers A."/>
            <person name="Williams B."/>
            <person name="Antoshechkin I."/>
            <person name="Lee M.M."/>
            <person name="Goodwin Z."/>
            <person name="Lu X."/>
            <person name="Lewis E.E."/>
            <person name="Goodrich-Blair H."/>
            <person name="Stock S.P."/>
            <person name="Adams B.J."/>
            <person name="Sternberg P.W."/>
            <person name="Mortazavi A."/>
        </authorList>
    </citation>
    <scope>NUCLEOTIDE SEQUENCE [LARGE SCALE GENOMIC DNA]</scope>
    <source>
        <strain evidence="3 4">ALL</strain>
    </source>
</reference>
<gene>
    <name evidence="3" type="ORF">L596_027759</name>
</gene>
<protein>
    <recommendedName>
        <fullName evidence="5">Minor glycoprotein</fullName>
    </recommendedName>
</protein>
<feature type="signal peptide" evidence="2">
    <location>
        <begin position="1"/>
        <end position="16"/>
    </location>
</feature>
<keyword evidence="1" id="KW-0812">Transmembrane</keyword>
<keyword evidence="4" id="KW-1185">Reference proteome</keyword>
<evidence type="ECO:0000256" key="2">
    <source>
        <dbReference type="SAM" id="SignalP"/>
    </source>
</evidence>
<feature type="transmembrane region" description="Helical" evidence="1">
    <location>
        <begin position="170"/>
        <end position="188"/>
    </location>
</feature>
<dbReference type="InterPro" id="IPR008993">
    <property type="entry name" value="TIMP-like_OB-fold"/>
</dbReference>
<evidence type="ECO:0000313" key="3">
    <source>
        <dbReference type="EMBL" id="TKR60523.1"/>
    </source>
</evidence>